<keyword evidence="2" id="KW-1133">Transmembrane helix</keyword>
<dbReference type="Proteomes" id="UP000652219">
    <property type="component" value="Unassembled WGS sequence"/>
</dbReference>
<dbReference type="GO" id="GO:0046873">
    <property type="term" value="F:metal ion transmembrane transporter activity"/>
    <property type="evidence" value="ECO:0007669"/>
    <property type="project" value="InterPro"/>
</dbReference>
<name>A0A8H6IUJ6_9PEZI</name>
<comment type="caution">
    <text evidence="3">The sequence shown here is derived from an EMBL/GenBank/DDBJ whole genome shotgun (WGS) entry which is preliminary data.</text>
</comment>
<accession>A0A8H6IUJ6</accession>
<feature type="transmembrane region" description="Helical" evidence="2">
    <location>
        <begin position="616"/>
        <end position="637"/>
    </location>
</feature>
<dbReference type="EMBL" id="WIGN01000327">
    <property type="protein sequence ID" value="KAF6798906.1"/>
    <property type="molecule type" value="Genomic_DNA"/>
</dbReference>
<dbReference type="GO" id="GO:0016020">
    <property type="term" value="C:membrane"/>
    <property type="evidence" value="ECO:0007669"/>
    <property type="project" value="InterPro"/>
</dbReference>
<evidence type="ECO:0000256" key="2">
    <source>
        <dbReference type="SAM" id="Phobius"/>
    </source>
</evidence>
<feature type="region of interest" description="Disordered" evidence="1">
    <location>
        <begin position="1"/>
        <end position="41"/>
    </location>
</feature>
<feature type="transmembrane region" description="Helical" evidence="2">
    <location>
        <begin position="657"/>
        <end position="681"/>
    </location>
</feature>
<organism evidence="3 4">
    <name type="scientific">Colletotrichum sojae</name>
    <dbReference type="NCBI Taxonomy" id="2175907"/>
    <lineage>
        <taxon>Eukaryota</taxon>
        <taxon>Fungi</taxon>
        <taxon>Dikarya</taxon>
        <taxon>Ascomycota</taxon>
        <taxon>Pezizomycotina</taxon>
        <taxon>Sordariomycetes</taxon>
        <taxon>Hypocreomycetidae</taxon>
        <taxon>Glomerellales</taxon>
        <taxon>Glomerellaceae</taxon>
        <taxon>Colletotrichum</taxon>
        <taxon>Colletotrichum orchidearum species complex</taxon>
    </lineage>
</organism>
<feature type="transmembrane region" description="Helical" evidence="2">
    <location>
        <begin position="383"/>
        <end position="403"/>
    </location>
</feature>
<keyword evidence="2" id="KW-0812">Transmembrane</keyword>
<keyword evidence="4" id="KW-1185">Reference proteome</keyword>
<dbReference type="AlphaFoldDB" id="A0A8H6IUJ6"/>
<evidence type="ECO:0000313" key="4">
    <source>
        <dbReference type="Proteomes" id="UP000652219"/>
    </source>
</evidence>
<reference evidence="3 4" key="1">
    <citation type="journal article" date="2020" name="Phytopathology">
        <title>Genome Sequence Resources of Colletotrichum truncatum, C. plurivorum, C. musicola, and C. sojae: Four Species Pathogenic to Soybean (Glycine max).</title>
        <authorList>
            <person name="Rogerio F."/>
            <person name="Boufleur T.R."/>
            <person name="Ciampi-Guillardi M."/>
            <person name="Sukno S.A."/>
            <person name="Thon M.R."/>
            <person name="Massola Junior N.S."/>
            <person name="Baroncelli R."/>
        </authorList>
    </citation>
    <scope>NUCLEOTIDE SEQUENCE [LARGE SCALE GENOMIC DNA]</scope>
    <source>
        <strain evidence="3 4">LFN0009</strain>
    </source>
</reference>
<sequence length="751" mass="83340">MASEKSAKSIRSTKSLGIPSPKAGEVASMPEDDGVAKRGGLRLNRPRQKFVDFTTVEDAASSGFLEVVNHPETTTNRAGVGVPPDVPQLNNKVPPFFDWKPSKAETGAVSDPADRFRKMLDKVEEDLLQRYNYERSKTKLAIGKAYEAFGGNVYEEAAQQSFGDFSYIRRSQSKDGVDLAGTPRAKLNTLVEDLYSVSVPALEAFVLSEFKSSLTLKYFGSLSKVLAVCSPNELSVLSPLTLKERLQLKPLQDPTSSQLLRHPDDTTKPHRFVSSEDELKQRWVTTARHSVPTANAARSTPGPEKGASHLRKMHLARSKTDRVLHDYLIPLPGALVERLDEEVRELLVAARNMLASTLRKLAAIQSGVMDGESFRGSERGIPYYLVDAFKLVVVLVCALPVALHELRWFYRDFDHNAQSLTSQRAQAHRAAIDSLGELAGDLIRKAERTLVSPTSSTGENDAEHFATSVGLNYLSLQIMLNLLQRPVHNRKKPSELYTAYARDLGTDVQRKPSKRQIPRIGALTSELNLLKDAVELQKDCVDSVNALALPETLHQSLAKALDRHALFWIESDLLSELGKAARKEDEGLDEVLELCVQLKGLVSELTEIMADDQGRAVFVFTVVTVTFLPLSFVASYLSMSGGTDGLGMEWGEVQARFWTVAGPLTAVVAAFCFFVAGRGTVARLLSRPMRRVAEDDDDDGDGWSSDTWTTSDVTQVSSRKNRGRRRWRFPWSITIRRRGDSTSDEDSDYWR</sequence>
<protein>
    <recommendedName>
        <fullName evidence="5">CorA-like Mg2+ transporter</fullName>
    </recommendedName>
</protein>
<evidence type="ECO:0000313" key="3">
    <source>
        <dbReference type="EMBL" id="KAF6798906.1"/>
    </source>
</evidence>
<dbReference type="InterPro" id="IPR002523">
    <property type="entry name" value="MgTranspt_CorA/ZnTranspt_ZntB"/>
</dbReference>
<proteinExistence type="predicted"/>
<evidence type="ECO:0000256" key="1">
    <source>
        <dbReference type="SAM" id="MobiDB-lite"/>
    </source>
</evidence>
<dbReference type="Pfam" id="PF01544">
    <property type="entry name" value="CorA"/>
    <property type="match status" value="1"/>
</dbReference>
<keyword evidence="2" id="KW-0472">Membrane</keyword>
<gene>
    <name evidence="3" type="ORF">CSOJ01_12572</name>
</gene>
<dbReference type="Gene3D" id="1.20.58.340">
    <property type="entry name" value="Magnesium transport protein CorA, transmembrane region"/>
    <property type="match status" value="1"/>
</dbReference>
<evidence type="ECO:0008006" key="5">
    <source>
        <dbReference type="Google" id="ProtNLM"/>
    </source>
</evidence>